<name>A0ABR2X866_9PEZI</name>
<accession>A0ABR2X866</accession>
<dbReference type="Gene3D" id="3.40.50.300">
    <property type="entry name" value="P-loop containing nucleotide triphosphate hydrolases"/>
    <property type="match status" value="1"/>
</dbReference>
<dbReference type="InterPro" id="IPR029058">
    <property type="entry name" value="AB_hydrolase_fold"/>
</dbReference>
<dbReference type="Proteomes" id="UP001465668">
    <property type="component" value="Unassembled WGS sequence"/>
</dbReference>
<dbReference type="InterPro" id="IPR011990">
    <property type="entry name" value="TPR-like_helical_dom_sf"/>
</dbReference>
<dbReference type="SUPFAM" id="SSF48452">
    <property type="entry name" value="TPR-like"/>
    <property type="match status" value="1"/>
</dbReference>
<dbReference type="SMART" id="SM00028">
    <property type="entry name" value="TPR"/>
    <property type="match status" value="3"/>
</dbReference>
<gene>
    <name evidence="2" type="ORF">SCAR479_13370</name>
</gene>
<sequence>MPLPVVYDGVRQPELDIVSIPGLPTLNPQYKLKDHNDWLREVLSHQIPRARIMAFQYDFGKKPAEPSWIDLLAYVDQLLYALIHRREATETRPIVFVCYSFGAFILKKALLVAKERRDFYNILEKTGGIVFLGCLNNEDHPDFEELCLKCAAVEFGTSKRHNTIGSLKNSGDWNTIKQVMESFRVLPSPFPVRIIYELKETSIPDRIWIVKGKSEKLCSERISSLGWTDERLIGVQKDHGELTMYPHRGDREGFFKTFMDTLTELVDMVSPQAKDLTSDENHQGTIYDATWSLLSTHGSTTSLRTTYLDSPSSVIDPALPPSHTSSRTIRLPCFVLHPYEENPNFVGRKEVHDAIHATLDPSVRSHSGLRTFALTGLGGMGKTQIAISYAYRHKDLYKVVLWAHADGQSKLAESFSLFAAKLGLGNSLPLTQAKQAVKDCLKTLNVPWLLILDNADGDDKQELLREFCPDAGNGSILITSRDHTLATQYVGLSLGKLDKDSAVSLLFKLTVLNRAQMPDETMPAELEAAGQIVHRIGFLPLGISQAATIILKDSCSMADFFQAYSLRELISDCEDVHVGSGDTTYKYSLRTVWDMNYDRLSEDQQSLLKLLSFLDPDRIQMQLFRDGAEKVDDRTFEFLTAYKLAKSKSGLLQSSLVYQSDTKKDLRMHRLVGASCQLRMDQMERQHNFKNAVRLIKAVWPVPPRISVHNPGLWEKQRALLPHAQKLCEFYVAYERKGLPLIPEDEVNWDFASVLYEAGWFCYESGLLHSVSDLLQPAEKYSLRHLHRGGGYRILADVYGGLGSLDTESNQFQGAYDNFKNHYQYVQLALDHDELQRPSIWEVFALGRLGNGNHGLHRYVEAESYYRQCLTAWEKLPGDRKIFTTHLATCLWLQDRLEEAETVVRSIIKDQNDTSNFRTAMAMYSLGNIQIAQAEKLTLAGNKNEAESKYAEAMEIHVKVLSLWTITLGARHHKTADAAHKVGWHLHRMNEYQRACDMFGEALSIYEEQPRLFPNEISRTKYKLGCTQQDMGMAEKGSQVIREAEALRQQIVPPENWEPATGERDLDEIVQFWTR</sequence>
<dbReference type="InterPro" id="IPR056681">
    <property type="entry name" value="DUF7779"/>
</dbReference>
<dbReference type="Pfam" id="PF13424">
    <property type="entry name" value="TPR_12"/>
    <property type="match status" value="1"/>
</dbReference>
<organism evidence="2 3">
    <name type="scientific">Seiridium cardinale</name>
    <dbReference type="NCBI Taxonomy" id="138064"/>
    <lineage>
        <taxon>Eukaryota</taxon>
        <taxon>Fungi</taxon>
        <taxon>Dikarya</taxon>
        <taxon>Ascomycota</taxon>
        <taxon>Pezizomycotina</taxon>
        <taxon>Sordariomycetes</taxon>
        <taxon>Xylariomycetidae</taxon>
        <taxon>Amphisphaeriales</taxon>
        <taxon>Sporocadaceae</taxon>
        <taxon>Seiridium</taxon>
    </lineage>
</organism>
<feature type="domain" description="DUF7779" evidence="1">
    <location>
        <begin position="596"/>
        <end position="684"/>
    </location>
</feature>
<evidence type="ECO:0000313" key="3">
    <source>
        <dbReference type="Proteomes" id="UP001465668"/>
    </source>
</evidence>
<evidence type="ECO:0000313" key="2">
    <source>
        <dbReference type="EMBL" id="KAK9769980.1"/>
    </source>
</evidence>
<proteinExistence type="predicted"/>
<comment type="caution">
    <text evidence="2">The sequence shown here is derived from an EMBL/GenBank/DDBJ whole genome shotgun (WGS) entry which is preliminary data.</text>
</comment>
<dbReference type="PANTHER" id="PTHR35205:SF1">
    <property type="entry name" value="ZU5 DOMAIN-CONTAINING PROTEIN"/>
    <property type="match status" value="1"/>
</dbReference>
<dbReference type="PANTHER" id="PTHR35205">
    <property type="entry name" value="NB-ARC AND TPR DOMAIN PROTEIN"/>
    <property type="match status" value="1"/>
</dbReference>
<dbReference type="SUPFAM" id="SSF52540">
    <property type="entry name" value="P-loop containing nucleoside triphosphate hydrolases"/>
    <property type="match status" value="1"/>
</dbReference>
<dbReference type="Gene3D" id="1.25.40.10">
    <property type="entry name" value="Tetratricopeptide repeat domain"/>
    <property type="match status" value="2"/>
</dbReference>
<dbReference type="EMBL" id="JARVKM010000105">
    <property type="protein sequence ID" value="KAK9769980.1"/>
    <property type="molecule type" value="Genomic_DNA"/>
</dbReference>
<protein>
    <submittedName>
        <fullName evidence="2">NB-ARC domain-containing protein</fullName>
    </submittedName>
</protein>
<dbReference type="InterPro" id="IPR027417">
    <property type="entry name" value="P-loop_NTPase"/>
</dbReference>
<dbReference type="Pfam" id="PF25000">
    <property type="entry name" value="DUF7779"/>
    <property type="match status" value="1"/>
</dbReference>
<dbReference type="InterPro" id="IPR019734">
    <property type="entry name" value="TPR_rpt"/>
</dbReference>
<dbReference type="SUPFAM" id="SSF53474">
    <property type="entry name" value="alpha/beta-Hydrolases"/>
    <property type="match status" value="1"/>
</dbReference>
<reference evidence="2 3" key="1">
    <citation type="submission" date="2024-02" db="EMBL/GenBank/DDBJ databases">
        <title>First draft genome assembly of two strains of Seiridium cardinale.</title>
        <authorList>
            <person name="Emiliani G."/>
            <person name="Scali E."/>
        </authorList>
    </citation>
    <scope>NUCLEOTIDE SEQUENCE [LARGE SCALE GENOMIC DNA]</scope>
    <source>
        <strain evidence="2 3">BM-138-000479</strain>
    </source>
</reference>
<keyword evidence="3" id="KW-1185">Reference proteome</keyword>
<evidence type="ECO:0000259" key="1">
    <source>
        <dbReference type="Pfam" id="PF25000"/>
    </source>
</evidence>